<proteinExistence type="predicted"/>
<keyword evidence="2" id="KW-1185">Reference proteome</keyword>
<reference evidence="1" key="2">
    <citation type="submission" date="2025-08" db="UniProtKB">
        <authorList>
            <consortium name="Ensembl"/>
        </authorList>
    </citation>
    <scope>IDENTIFICATION</scope>
</reference>
<reference evidence="1 2" key="1">
    <citation type="journal article" date="2019" name="Proc. Natl. Acad. Sci. U.S.A.">
        <title>Regulatory changes in pterin and carotenoid genes underlie balanced color polymorphisms in the wall lizard.</title>
        <authorList>
            <person name="Andrade P."/>
            <person name="Pinho C."/>
            <person name="Perez I de Lanuza G."/>
            <person name="Afonso S."/>
            <person name="Brejcha J."/>
            <person name="Rubin C.J."/>
            <person name="Wallerman O."/>
            <person name="Pereira P."/>
            <person name="Sabatino S.J."/>
            <person name="Bellati A."/>
            <person name="Pellitteri-Rosa D."/>
            <person name="Bosakova Z."/>
            <person name="Bunikis I."/>
            <person name="Carretero M.A."/>
            <person name="Feiner N."/>
            <person name="Marsik P."/>
            <person name="Pauperio F."/>
            <person name="Salvi D."/>
            <person name="Soler L."/>
            <person name="While G.M."/>
            <person name="Uller T."/>
            <person name="Font E."/>
            <person name="Andersson L."/>
            <person name="Carneiro M."/>
        </authorList>
    </citation>
    <scope>NUCLEOTIDE SEQUENCE</scope>
</reference>
<dbReference type="Proteomes" id="UP000472272">
    <property type="component" value="Chromosome 2"/>
</dbReference>
<reference evidence="1" key="3">
    <citation type="submission" date="2025-09" db="UniProtKB">
        <authorList>
            <consortium name="Ensembl"/>
        </authorList>
    </citation>
    <scope>IDENTIFICATION</scope>
</reference>
<dbReference type="AlphaFoldDB" id="A0A670J9U0"/>
<dbReference type="Ensembl" id="ENSPMRT00000022361.1">
    <property type="protein sequence ID" value="ENSPMRP00000021061.1"/>
    <property type="gene ID" value="ENSPMRG00000013689.1"/>
</dbReference>
<name>A0A670J9U0_PODMU</name>
<evidence type="ECO:0000313" key="1">
    <source>
        <dbReference type="Ensembl" id="ENSPMRP00000021061.1"/>
    </source>
</evidence>
<organism evidence="1 2">
    <name type="scientific">Podarcis muralis</name>
    <name type="common">Wall lizard</name>
    <name type="synonym">Lacerta muralis</name>
    <dbReference type="NCBI Taxonomy" id="64176"/>
    <lineage>
        <taxon>Eukaryota</taxon>
        <taxon>Metazoa</taxon>
        <taxon>Chordata</taxon>
        <taxon>Craniata</taxon>
        <taxon>Vertebrata</taxon>
        <taxon>Euteleostomi</taxon>
        <taxon>Lepidosauria</taxon>
        <taxon>Squamata</taxon>
        <taxon>Bifurcata</taxon>
        <taxon>Unidentata</taxon>
        <taxon>Episquamata</taxon>
        <taxon>Laterata</taxon>
        <taxon>Lacertibaenia</taxon>
        <taxon>Lacertidae</taxon>
        <taxon>Podarcis</taxon>
    </lineage>
</organism>
<evidence type="ECO:0000313" key="2">
    <source>
        <dbReference type="Proteomes" id="UP000472272"/>
    </source>
</evidence>
<sequence>GRFTVLQTPWWAGGCESGQRCGRRSLLCSAPGISGEQAELCSRPLSATTSVLPLASWEKQYSGTSGYILLPRITFTSGYIRFRLQTPTLLQDENRNCAPAAQQQQKAPSAKVVLQVKNSFRLRTDLRNELST</sequence>
<accession>A0A670J9U0</accession>
<protein>
    <submittedName>
        <fullName evidence="1">Uncharacterized protein</fullName>
    </submittedName>
</protein>